<feature type="compositionally biased region" description="Low complexity" evidence="1">
    <location>
        <begin position="1"/>
        <end position="13"/>
    </location>
</feature>
<organism evidence="2 3">
    <name type="scientific">Steinernema glaseri</name>
    <dbReference type="NCBI Taxonomy" id="37863"/>
    <lineage>
        <taxon>Eukaryota</taxon>
        <taxon>Metazoa</taxon>
        <taxon>Ecdysozoa</taxon>
        <taxon>Nematoda</taxon>
        <taxon>Chromadorea</taxon>
        <taxon>Rhabditida</taxon>
        <taxon>Tylenchina</taxon>
        <taxon>Panagrolaimomorpha</taxon>
        <taxon>Strongyloidoidea</taxon>
        <taxon>Steinernematidae</taxon>
        <taxon>Steinernema</taxon>
    </lineage>
</organism>
<feature type="compositionally biased region" description="Basic and acidic residues" evidence="1">
    <location>
        <begin position="79"/>
        <end position="94"/>
    </location>
</feature>
<evidence type="ECO:0000313" key="3">
    <source>
        <dbReference type="WBParaSite" id="L893_g25961.t1"/>
    </source>
</evidence>
<feature type="compositionally biased region" description="Polar residues" evidence="1">
    <location>
        <begin position="41"/>
        <end position="50"/>
    </location>
</feature>
<accession>A0A1I7ZFS3</accession>
<dbReference type="WBParaSite" id="L893_g25961.t1">
    <property type="protein sequence ID" value="L893_g25961.t1"/>
    <property type="gene ID" value="L893_g25961"/>
</dbReference>
<protein>
    <submittedName>
        <fullName evidence="3">Uncharacterized protein</fullName>
    </submittedName>
</protein>
<sequence length="114" mass="12847">MSDPLPSLPSASDVKTVGEKRSECRKECPGKDAGAKDHKSWSSVTVTKNKQPTEDQRIRAVTQDNPSYADPERTAMMSKDNDDERPPELVKRSDSSTTTRIVSRKQSSRRSRRR</sequence>
<name>A0A1I7ZFS3_9BILA</name>
<feature type="compositionally biased region" description="Basic residues" evidence="1">
    <location>
        <begin position="102"/>
        <end position="114"/>
    </location>
</feature>
<dbReference type="AlphaFoldDB" id="A0A1I7ZFS3"/>
<evidence type="ECO:0000313" key="2">
    <source>
        <dbReference type="Proteomes" id="UP000095287"/>
    </source>
</evidence>
<evidence type="ECO:0000256" key="1">
    <source>
        <dbReference type="SAM" id="MobiDB-lite"/>
    </source>
</evidence>
<reference evidence="3" key="1">
    <citation type="submission" date="2016-11" db="UniProtKB">
        <authorList>
            <consortium name="WormBaseParasite"/>
        </authorList>
    </citation>
    <scope>IDENTIFICATION</scope>
</reference>
<proteinExistence type="predicted"/>
<dbReference type="Proteomes" id="UP000095287">
    <property type="component" value="Unplaced"/>
</dbReference>
<keyword evidence="2" id="KW-1185">Reference proteome</keyword>
<feature type="region of interest" description="Disordered" evidence="1">
    <location>
        <begin position="1"/>
        <end position="114"/>
    </location>
</feature>
<feature type="compositionally biased region" description="Basic and acidic residues" evidence="1">
    <location>
        <begin position="16"/>
        <end position="40"/>
    </location>
</feature>